<dbReference type="EMBL" id="CAMXCT030003112">
    <property type="protein sequence ID" value="CAL4789813.1"/>
    <property type="molecule type" value="Genomic_DNA"/>
</dbReference>
<accession>A0A9P1G7G8</accession>
<dbReference type="EMBL" id="CAMXCT020003112">
    <property type="protein sequence ID" value="CAL1155876.1"/>
    <property type="molecule type" value="Genomic_DNA"/>
</dbReference>
<feature type="compositionally biased region" description="Basic and acidic residues" evidence="1">
    <location>
        <begin position="22"/>
        <end position="32"/>
    </location>
</feature>
<gene>
    <name evidence="2" type="ORF">C1SCF055_LOCUS28448</name>
</gene>
<dbReference type="AlphaFoldDB" id="A0A9P1G7G8"/>
<evidence type="ECO:0000313" key="3">
    <source>
        <dbReference type="EMBL" id="CAL1155876.1"/>
    </source>
</evidence>
<organism evidence="2">
    <name type="scientific">Cladocopium goreaui</name>
    <dbReference type="NCBI Taxonomy" id="2562237"/>
    <lineage>
        <taxon>Eukaryota</taxon>
        <taxon>Sar</taxon>
        <taxon>Alveolata</taxon>
        <taxon>Dinophyceae</taxon>
        <taxon>Suessiales</taxon>
        <taxon>Symbiodiniaceae</taxon>
        <taxon>Cladocopium</taxon>
    </lineage>
</organism>
<keyword evidence="4" id="KW-1185">Reference proteome</keyword>
<evidence type="ECO:0000256" key="1">
    <source>
        <dbReference type="SAM" id="MobiDB-lite"/>
    </source>
</evidence>
<feature type="non-terminal residue" evidence="2">
    <location>
        <position position="1"/>
    </location>
</feature>
<protein>
    <submittedName>
        <fullName evidence="2">Uncharacterized protein</fullName>
    </submittedName>
</protein>
<feature type="non-terminal residue" evidence="2">
    <location>
        <position position="218"/>
    </location>
</feature>
<comment type="caution">
    <text evidence="2">The sequence shown here is derived from an EMBL/GenBank/DDBJ whole genome shotgun (WGS) entry which is preliminary data.</text>
</comment>
<reference evidence="2" key="1">
    <citation type="submission" date="2022-10" db="EMBL/GenBank/DDBJ databases">
        <authorList>
            <person name="Chen Y."/>
            <person name="Dougan E. K."/>
            <person name="Chan C."/>
            <person name="Rhodes N."/>
            <person name="Thang M."/>
        </authorList>
    </citation>
    <scope>NUCLEOTIDE SEQUENCE</scope>
</reference>
<reference evidence="3" key="2">
    <citation type="submission" date="2024-04" db="EMBL/GenBank/DDBJ databases">
        <authorList>
            <person name="Chen Y."/>
            <person name="Shah S."/>
            <person name="Dougan E. K."/>
            <person name="Thang M."/>
            <person name="Chan C."/>
        </authorList>
    </citation>
    <scope>NUCLEOTIDE SEQUENCE [LARGE SCALE GENOMIC DNA]</scope>
</reference>
<feature type="region of interest" description="Disordered" evidence="1">
    <location>
        <begin position="20"/>
        <end position="52"/>
    </location>
</feature>
<sequence>DYWEHMPELGVCVHHHLQPRKKFQDKPKEPQKMKACAGEPAPSTVSGSQQRAGEPACPSVVFRLEELAEKLGFELTLDLLGDDDDAGVYDCERSGCVVMEVAMLMARCPPWLVVVTLSQHHSNCSVELRSVCHAHDTGFVACEEVFRGVKNAMRPGPADKDGLGHDAFDLVVFSLADTVTDAGPTWGPQRHIAMAMVALCWEHAVKLQKDDTMSHRWK</sequence>
<dbReference type="Proteomes" id="UP001152797">
    <property type="component" value="Unassembled WGS sequence"/>
</dbReference>
<dbReference type="EMBL" id="CAMXCT010003112">
    <property type="protein sequence ID" value="CAI4002501.1"/>
    <property type="molecule type" value="Genomic_DNA"/>
</dbReference>
<name>A0A9P1G7G8_9DINO</name>
<proteinExistence type="predicted"/>
<evidence type="ECO:0000313" key="2">
    <source>
        <dbReference type="EMBL" id="CAI4002501.1"/>
    </source>
</evidence>
<evidence type="ECO:0000313" key="4">
    <source>
        <dbReference type="Proteomes" id="UP001152797"/>
    </source>
</evidence>